<dbReference type="AlphaFoldDB" id="A0A7G6Y7G6"/>
<dbReference type="Gene3D" id="3.40.50.1110">
    <property type="entry name" value="SGNH hydrolase"/>
    <property type="match status" value="1"/>
</dbReference>
<sequence length="281" mass="29997">MSRTTYTRYVALGDSITEGLCDPAPARPGAWLGWADRLAGILDGDARLSGGTVEFANLAVRGRRIADVVGEQVPGALALRPDLVSVLVGANDLMSPTADPDALAERLSDGVRMLRAHGTTVLLANLFDPQFAFFLKPFRGRAAVFNANIWSIARDHHAVVLDVWGVREFRDPAMWGADRVHLSSRGHRLLAAHAAHALGVPYAETNQGDAADAHAVVDGPPALPEDLPLRTWLRVHAIPWAARRLRGISSGDGLSPKLPEALPVSTQALIGGQPRMVGGPH</sequence>
<dbReference type="SUPFAM" id="SSF52266">
    <property type="entry name" value="SGNH hydrolase"/>
    <property type="match status" value="1"/>
</dbReference>
<organism evidence="2 3">
    <name type="scientific">Leifsonia shinshuensis</name>
    <dbReference type="NCBI Taxonomy" id="150026"/>
    <lineage>
        <taxon>Bacteria</taxon>
        <taxon>Bacillati</taxon>
        <taxon>Actinomycetota</taxon>
        <taxon>Actinomycetes</taxon>
        <taxon>Micrococcales</taxon>
        <taxon>Microbacteriaceae</taxon>
        <taxon>Leifsonia</taxon>
    </lineage>
</organism>
<dbReference type="RefSeq" id="WP_185277594.1">
    <property type="nucleotide sequence ID" value="NZ_CP043641.1"/>
</dbReference>
<dbReference type="PANTHER" id="PTHR43784:SF2">
    <property type="entry name" value="GDSL-LIKE LIPASE_ACYLHYDROLASE, PUTATIVE (AFU_ORTHOLOGUE AFUA_2G00820)-RELATED"/>
    <property type="match status" value="1"/>
</dbReference>
<keyword evidence="2" id="KW-0378">Hydrolase</keyword>
<dbReference type="InterPro" id="IPR036514">
    <property type="entry name" value="SGNH_hydro_sf"/>
</dbReference>
<dbReference type="Proteomes" id="UP000515511">
    <property type="component" value="Chromosome"/>
</dbReference>
<proteinExistence type="predicted"/>
<evidence type="ECO:0000259" key="1">
    <source>
        <dbReference type="Pfam" id="PF13472"/>
    </source>
</evidence>
<feature type="domain" description="SGNH hydrolase-type esterase" evidence="1">
    <location>
        <begin position="11"/>
        <end position="189"/>
    </location>
</feature>
<name>A0A7G6Y7G6_9MICO</name>
<dbReference type="GO" id="GO:0016787">
    <property type="term" value="F:hydrolase activity"/>
    <property type="evidence" value="ECO:0007669"/>
    <property type="project" value="UniProtKB-KW"/>
</dbReference>
<evidence type="ECO:0000313" key="2">
    <source>
        <dbReference type="EMBL" id="QNE34431.1"/>
    </source>
</evidence>
<protein>
    <submittedName>
        <fullName evidence="2">SGNH/GDSL hydrolase family protein</fullName>
    </submittedName>
</protein>
<reference evidence="3" key="1">
    <citation type="submission" date="2019-09" db="EMBL/GenBank/DDBJ databases">
        <title>Antimicrobial potential of Antarctic Bacteria.</title>
        <authorList>
            <person name="Benaud N."/>
            <person name="Edwards R.J."/>
            <person name="Ferrari B.C."/>
        </authorList>
    </citation>
    <scope>NUCLEOTIDE SEQUENCE [LARGE SCALE GENOMIC DNA]</scope>
    <source>
        <strain evidence="3">INR9</strain>
    </source>
</reference>
<evidence type="ECO:0000313" key="3">
    <source>
        <dbReference type="Proteomes" id="UP000515511"/>
    </source>
</evidence>
<gene>
    <name evidence="2" type="ORF">F1C12_04300</name>
</gene>
<dbReference type="KEGG" id="lse:F1C12_04300"/>
<accession>A0A7G6Y7G6</accession>
<dbReference type="Pfam" id="PF13472">
    <property type="entry name" value="Lipase_GDSL_2"/>
    <property type="match status" value="1"/>
</dbReference>
<dbReference type="PANTHER" id="PTHR43784">
    <property type="entry name" value="GDSL-LIKE LIPASE/ACYLHYDROLASE, PUTATIVE (AFU_ORTHOLOGUE AFUA_2G00820)-RELATED"/>
    <property type="match status" value="1"/>
</dbReference>
<dbReference type="InterPro" id="IPR053140">
    <property type="entry name" value="GDSL_Rv0518-like"/>
</dbReference>
<dbReference type="EMBL" id="CP043641">
    <property type="protein sequence ID" value="QNE34431.1"/>
    <property type="molecule type" value="Genomic_DNA"/>
</dbReference>
<dbReference type="InterPro" id="IPR013830">
    <property type="entry name" value="SGNH_hydro"/>
</dbReference>
<dbReference type="CDD" id="cd01832">
    <property type="entry name" value="SGNH_hydrolase_like_1"/>
    <property type="match status" value="1"/>
</dbReference>